<feature type="transmembrane region" description="Helical" evidence="7">
    <location>
        <begin position="489"/>
        <end position="509"/>
    </location>
</feature>
<reference evidence="8 9" key="1">
    <citation type="journal article" date="2023" name="Commun. Biol.">
        <title>Genome analysis of Parmales, the sister group of diatoms, reveals the evolutionary specialization of diatoms from phago-mixotrophs to photoautotrophs.</title>
        <authorList>
            <person name="Ban H."/>
            <person name="Sato S."/>
            <person name="Yoshikawa S."/>
            <person name="Yamada K."/>
            <person name="Nakamura Y."/>
            <person name="Ichinomiya M."/>
            <person name="Sato N."/>
            <person name="Blanc-Mathieu R."/>
            <person name="Endo H."/>
            <person name="Kuwata A."/>
            <person name="Ogata H."/>
        </authorList>
    </citation>
    <scope>NUCLEOTIDE SEQUENCE [LARGE SCALE GENOMIC DNA]</scope>
</reference>
<keyword evidence="9" id="KW-1185">Reference proteome</keyword>
<evidence type="ECO:0000256" key="7">
    <source>
        <dbReference type="SAM" id="Phobius"/>
    </source>
</evidence>
<keyword evidence="5 7" id="KW-0472">Membrane</keyword>
<evidence type="ECO:0000256" key="6">
    <source>
        <dbReference type="ARBA" id="ARBA00023315"/>
    </source>
</evidence>
<feature type="transmembrane region" description="Helical" evidence="7">
    <location>
        <begin position="246"/>
        <end position="267"/>
    </location>
</feature>
<keyword evidence="4 7" id="KW-1133">Transmembrane helix</keyword>
<protein>
    <recommendedName>
        <fullName evidence="10">Lysophospholipid acyltransferase</fullName>
    </recommendedName>
</protein>
<evidence type="ECO:0000256" key="1">
    <source>
        <dbReference type="ARBA" id="ARBA00004141"/>
    </source>
</evidence>
<gene>
    <name evidence="8" type="ORF">TeGR_g717</name>
</gene>
<keyword evidence="2" id="KW-0808">Transferase</keyword>
<evidence type="ECO:0000256" key="4">
    <source>
        <dbReference type="ARBA" id="ARBA00022989"/>
    </source>
</evidence>
<evidence type="ECO:0000313" key="9">
    <source>
        <dbReference type="Proteomes" id="UP001165060"/>
    </source>
</evidence>
<evidence type="ECO:0000256" key="2">
    <source>
        <dbReference type="ARBA" id="ARBA00022679"/>
    </source>
</evidence>
<name>A0ABQ6MND0_9STRA</name>
<keyword evidence="6" id="KW-0012">Acyltransferase</keyword>
<dbReference type="InterPro" id="IPR049941">
    <property type="entry name" value="LPLAT_7/PORCN-like"/>
</dbReference>
<dbReference type="PANTHER" id="PTHR13906:SF4">
    <property type="entry name" value="LYSOPHOSPHOLIPID ACYLTRANSFERASE 6"/>
    <property type="match status" value="1"/>
</dbReference>
<feature type="transmembrane region" description="Helical" evidence="7">
    <location>
        <begin position="410"/>
        <end position="431"/>
    </location>
</feature>
<comment type="caution">
    <text evidence="8">The sequence shown here is derived from an EMBL/GenBank/DDBJ whole genome shotgun (WGS) entry which is preliminary data.</text>
</comment>
<evidence type="ECO:0000256" key="5">
    <source>
        <dbReference type="ARBA" id="ARBA00023136"/>
    </source>
</evidence>
<feature type="transmembrane region" description="Helical" evidence="7">
    <location>
        <begin position="54"/>
        <end position="73"/>
    </location>
</feature>
<dbReference type="PANTHER" id="PTHR13906">
    <property type="entry name" value="PORCUPINE"/>
    <property type="match status" value="1"/>
</dbReference>
<feature type="transmembrane region" description="Helical" evidence="7">
    <location>
        <begin position="85"/>
        <end position="116"/>
    </location>
</feature>
<organism evidence="8 9">
    <name type="scientific">Tetraparma gracilis</name>
    <dbReference type="NCBI Taxonomy" id="2962635"/>
    <lineage>
        <taxon>Eukaryota</taxon>
        <taxon>Sar</taxon>
        <taxon>Stramenopiles</taxon>
        <taxon>Ochrophyta</taxon>
        <taxon>Bolidophyceae</taxon>
        <taxon>Parmales</taxon>
        <taxon>Triparmaceae</taxon>
        <taxon>Tetraparma</taxon>
    </lineage>
</organism>
<proteinExistence type="predicted"/>
<keyword evidence="3 7" id="KW-0812">Transmembrane</keyword>
<accession>A0ABQ6MND0</accession>
<dbReference type="Proteomes" id="UP001165060">
    <property type="component" value="Unassembled WGS sequence"/>
</dbReference>
<evidence type="ECO:0000256" key="3">
    <source>
        <dbReference type="ARBA" id="ARBA00022692"/>
    </source>
</evidence>
<sequence length="521" mass="57953">MDLPPALSAAIQSGIAWAYSFQPLAERTVLLCPPSLQALIGDASALVGLDYETTAMVLGLFLAYPLGVLFNFVPGRRAKHFFSAFFGAAILQAVLAVQWAHLLLVAGACYLLFLLLPPPACRYLVPALAMGYCVMGHLHRQYVNYMGWDLDFTGAQMVLTIKLWMLAFNLDDGYQIRTRKKGELSRATQKCERFALDGVPGPLEYFGYLFNFSTVLAGPAFEFSSYLAAVSGEAFSTPSGRKRPPALLPSLLPFLACLACVAVHTRVAPAFTMLDPDDPQRALPKILVAMAPGTLMEGGMAPAKAYAIHWAYVMASGAFNRMKYYFAWKCAEGACNTWYAGFEGWVENDKKELVERGWGNTCNVDIWSCETASNCQMGTKLWNQKTAVWLGRYVYTRTNGNLFATYFVSAFWHGFYPGYYLFFMSLPLMTFCERMGRSKLTPVFGKNETGRFGPWGICSIVATQVILCYCAIPFILLSAEWSFAAWRQIHFAGHWAMLVFLGICFVMPGQKKDKSDKKKKA</sequence>
<evidence type="ECO:0008006" key="10">
    <source>
        <dbReference type="Google" id="ProtNLM"/>
    </source>
</evidence>
<dbReference type="EMBL" id="BRYB01001613">
    <property type="protein sequence ID" value="GMI29696.1"/>
    <property type="molecule type" value="Genomic_DNA"/>
</dbReference>
<comment type="subcellular location">
    <subcellularLocation>
        <location evidence="1">Membrane</location>
        <topology evidence="1">Multi-pass membrane protein</topology>
    </subcellularLocation>
</comment>
<evidence type="ECO:0000313" key="8">
    <source>
        <dbReference type="EMBL" id="GMI29696.1"/>
    </source>
</evidence>
<dbReference type="InterPro" id="IPR004299">
    <property type="entry name" value="MBOAT_fam"/>
</dbReference>
<dbReference type="Pfam" id="PF03062">
    <property type="entry name" value="MBOAT"/>
    <property type="match status" value="1"/>
</dbReference>
<feature type="transmembrane region" description="Helical" evidence="7">
    <location>
        <begin position="452"/>
        <end position="477"/>
    </location>
</feature>